<feature type="chain" id="PRO_5025602861" evidence="1">
    <location>
        <begin position="26"/>
        <end position="76"/>
    </location>
</feature>
<reference evidence="2" key="1">
    <citation type="submission" date="2019-12" db="EMBL/GenBank/DDBJ databases">
        <title>An insight into the sialome of adult female Ixodes ricinus ticks feeding for 6 days.</title>
        <authorList>
            <person name="Perner J."/>
            <person name="Ribeiro J.M.C."/>
        </authorList>
    </citation>
    <scope>NUCLEOTIDE SEQUENCE</scope>
    <source>
        <strain evidence="2">Semi-engorged</strain>
        <tissue evidence="2">Salivary glands</tissue>
    </source>
</reference>
<accession>A0A6B0U031</accession>
<proteinExistence type="predicted"/>
<sequence>MPPRTVFDATILCGCLLLCSETVNASLTLATGDAAGAAIFSSCTPMTCPLICTVAVRIADRGLFCLGRVAPPAAIA</sequence>
<dbReference type="EMBL" id="GIFC01001518">
    <property type="protein sequence ID" value="MXU83601.1"/>
    <property type="molecule type" value="Transcribed_RNA"/>
</dbReference>
<protein>
    <submittedName>
        <fullName evidence="2">Putative secreted protein</fullName>
    </submittedName>
</protein>
<name>A0A6B0U031_IXORI</name>
<keyword evidence="1" id="KW-0732">Signal</keyword>
<evidence type="ECO:0000313" key="2">
    <source>
        <dbReference type="EMBL" id="MXU83601.1"/>
    </source>
</evidence>
<feature type="signal peptide" evidence="1">
    <location>
        <begin position="1"/>
        <end position="25"/>
    </location>
</feature>
<organism evidence="2">
    <name type="scientific">Ixodes ricinus</name>
    <name type="common">Common tick</name>
    <name type="synonym">Acarus ricinus</name>
    <dbReference type="NCBI Taxonomy" id="34613"/>
    <lineage>
        <taxon>Eukaryota</taxon>
        <taxon>Metazoa</taxon>
        <taxon>Ecdysozoa</taxon>
        <taxon>Arthropoda</taxon>
        <taxon>Chelicerata</taxon>
        <taxon>Arachnida</taxon>
        <taxon>Acari</taxon>
        <taxon>Parasitiformes</taxon>
        <taxon>Ixodida</taxon>
        <taxon>Ixodoidea</taxon>
        <taxon>Ixodidae</taxon>
        <taxon>Ixodinae</taxon>
        <taxon>Ixodes</taxon>
    </lineage>
</organism>
<dbReference type="AlphaFoldDB" id="A0A6B0U031"/>
<evidence type="ECO:0000256" key="1">
    <source>
        <dbReference type="SAM" id="SignalP"/>
    </source>
</evidence>